<evidence type="ECO:0000313" key="2">
    <source>
        <dbReference type="EMBL" id="MDX3038897.1"/>
    </source>
</evidence>
<gene>
    <name evidence="2" type="ORF">PV383_17190</name>
</gene>
<organism evidence="2 3">
    <name type="scientific">Streptomyces caniscabiei</name>
    <dbReference type="NCBI Taxonomy" id="2746961"/>
    <lineage>
        <taxon>Bacteria</taxon>
        <taxon>Bacillati</taxon>
        <taxon>Actinomycetota</taxon>
        <taxon>Actinomycetes</taxon>
        <taxon>Kitasatosporales</taxon>
        <taxon>Streptomycetaceae</taxon>
        <taxon>Streptomyces</taxon>
    </lineage>
</organism>
<keyword evidence="3" id="KW-1185">Reference proteome</keyword>
<accession>A0ABU4MQ34</accession>
<feature type="compositionally biased region" description="Basic and acidic residues" evidence="1">
    <location>
        <begin position="101"/>
        <end position="137"/>
    </location>
</feature>
<evidence type="ECO:0000313" key="3">
    <source>
        <dbReference type="Proteomes" id="UP001282474"/>
    </source>
</evidence>
<protein>
    <submittedName>
        <fullName evidence="2">Uncharacterized protein</fullName>
    </submittedName>
</protein>
<feature type="region of interest" description="Disordered" evidence="1">
    <location>
        <begin position="94"/>
        <end position="160"/>
    </location>
</feature>
<comment type="caution">
    <text evidence="2">The sequence shown here is derived from an EMBL/GenBank/DDBJ whole genome shotgun (WGS) entry which is preliminary data.</text>
</comment>
<feature type="region of interest" description="Disordered" evidence="1">
    <location>
        <begin position="261"/>
        <end position="288"/>
    </location>
</feature>
<evidence type="ECO:0000256" key="1">
    <source>
        <dbReference type="SAM" id="MobiDB-lite"/>
    </source>
</evidence>
<feature type="compositionally biased region" description="Basic and acidic residues" evidence="1">
    <location>
        <begin position="174"/>
        <end position="183"/>
    </location>
</feature>
<feature type="compositionally biased region" description="Basic residues" evidence="1">
    <location>
        <begin position="184"/>
        <end position="198"/>
    </location>
</feature>
<feature type="compositionally biased region" description="Basic and acidic residues" evidence="1">
    <location>
        <begin position="199"/>
        <end position="210"/>
    </location>
</feature>
<reference evidence="2 3" key="1">
    <citation type="journal article" date="2023" name="Microb. Genom.">
        <title>Mesoterricola silvestris gen. nov., sp. nov., Mesoterricola sediminis sp. nov., Geothrix oryzae sp. nov., Geothrix edaphica sp. nov., Geothrix rubra sp. nov., and Geothrix limicola sp. nov., six novel members of Acidobacteriota isolated from soils.</title>
        <authorList>
            <person name="Weisberg A.J."/>
            <person name="Pearce E."/>
            <person name="Kramer C.G."/>
            <person name="Chang J.H."/>
            <person name="Clarke C.R."/>
        </authorList>
    </citation>
    <scope>NUCLEOTIDE SEQUENCE [LARGE SCALE GENOMIC DNA]</scope>
    <source>
        <strain evidence="2 3">NE20-4-1</strain>
    </source>
</reference>
<sequence>MLTTDPPPPHLSPRGAGGLEFQVVLVGPEVGQRGGGRFASQEGRADRTSLFRGGQPVLAAYVAVRGGIQPGGHVADSPDPLRGPAPRIAQHTLDAVPLPVPERHAGSGEPAHRRTGADRDEDGGRRDHGAVVEHDARGPVVLGEHLDDSPAAPQVDPGGVVTGLEHARHFLSQHSDHGEGQRVDHRHRNVHPPGHRRGFRTDESGTHDDQPSAAPEGPAQAEGVRQVPQHLDTVQAGTEGRRMHRHSAGGDHQGVVREFSTAGETHRRGIGVHPHGRGSGQVGDAQGVPLLLRAQQEPLDLPLPGQ</sequence>
<dbReference type="Proteomes" id="UP001282474">
    <property type="component" value="Unassembled WGS sequence"/>
</dbReference>
<feature type="region of interest" description="Disordered" evidence="1">
    <location>
        <begin position="173"/>
        <end position="227"/>
    </location>
</feature>
<dbReference type="EMBL" id="JARAWJ010000011">
    <property type="protein sequence ID" value="MDX3038897.1"/>
    <property type="molecule type" value="Genomic_DNA"/>
</dbReference>
<proteinExistence type="predicted"/>
<name>A0ABU4MQ34_9ACTN</name>